<proteinExistence type="predicted"/>
<comment type="caution">
    <text evidence="4">The sequence shown here is derived from an EMBL/GenBank/DDBJ whole genome shotgun (WGS) entry which is preliminary data.</text>
</comment>
<keyword evidence="1" id="KW-0175">Coiled coil</keyword>
<sequence>MILKAKERGDAPQLARYLLDQRDNEHVELHEVRGFISDDLIDAFGEAHAIAQGTRCQNYMFSMSFNPPEGENVSIEAFEKAIDQVEEKLGLQGQPRAVVFHEKDGRRHAHAVWSRIDHERMRSINISHYKVKLRDVSRQLFLEYGWNMPRGLEDQRLRDPLSITRAEWQQAKRIGLDPKELKAVFRNAWETSDNRAAFEQALAERGFVLAQGDRRAFVAVDYRGEVYGIARKAGIKVKEVVAKLGDPTELPSVDRVKAEIAARMTGKIRKFIEQAEKDAQRRSAFIEFRKAEVVGRHVEERRTLGEAHEKRWQAETLARAARLPKGFSGIWHRLTGRYAKVKAQNERETLESLRRDRDEKDALIMRQLEERQAFEHEIRAQREAAQEELLQLREDVAAYMELDRIDHTQSRKVERDGDGDDGPRPRPPRSRRRRFDP</sequence>
<feature type="coiled-coil region" evidence="1">
    <location>
        <begin position="343"/>
        <end position="402"/>
    </location>
</feature>
<dbReference type="InterPro" id="IPR005094">
    <property type="entry name" value="Endonuclease_MobA/VirD2"/>
</dbReference>
<dbReference type="Proteomes" id="UP000281343">
    <property type="component" value="Unassembled WGS sequence"/>
</dbReference>
<name>A0A3L9XZ31_9RHOB</name>
<feature type="region of interest" description="Disordered" evidence="2">
    <location>
        <begin position="403"/>
        <end position="437"/>
    </location>
</feature>
<protein>
    <submittedName>
        <fullName evidence="4">Relaxase</fullName>
    </submittedName>
</protein>
<feature type="compositionally biased region" description="Basic and acidic residues" evidence="2">
    <location>
        <begin position="403"/>
        <end position="424"/>
    </location>
</feature>
<evidence type="ECO:0000313" key="4">
    <source>
        <dbReference type="EMBL" id="RMA41799.1"/>
    </source>
</evidence>
<reference evidence="4 5" key="1">
    <citation type="submission" date="2018-10" db="EMBL/GenBank/DDBJ databases">
        <authorList>
            <person name="Jung H.S."/>
            <person name="Jeon C.O."/>
        </authorList>
    </citation>
    <scope>NUCLEOTIDE SEQUENCE [LARGE SCALE GENOMIC DNA]</scope>
    <source>
        <strain evidence="4 5">MA-7-27</strain>
    </source>
</reference>
<dbReference type="Pfam" id="PF03432">
    <property type="entry name" value="Relaxase"/>
    <property type="match status" value="1"/>
</dbReference>
<dbReference type="AlphaFoldDB" id="A0A3L9XZ31"/>
<evidence type="ECO:0000313" key="5">
    <source>
        <dbReference type="Proteomes" id="UP000281343"/>
    </source>
</evidence>
<feature type="domain" description="MobA/VirD2-like nuclease" evidence="3">
    <location>
        <begin position="17"/>
        <end position="146"/>
    </location>
</feature>
<dbReference type="OrthoDB" id="1826980at2"/>
<organism evidence="4 5">
    <name type="scientific">Rhodophyticola porphyridii</name>
    <dbReference type="NCBI Taxonomy" id="1852017"/>
    <lineage>
        <taxon>Bacteria</taxon>
        <taxon>Pseudomonadati</taxon>
        <taxon>Pseudomonadota</taxon>
        <taxon>Alphaproteobacteria</taxon>
        <taxon>Rhodobacterales</taxon>
        <taxon>Roseobacteraceae</taxon>
        <taxon>Rhodophyticola</taxon>
    </lineage>
</organism>
<accession>A0A3L9XZ31</accession>
<evidence type="ECO:0000256" key="2">
    <source>
        <dbReference type="SAM" id="MobiDB-lite"/>
    </source>
</evidence>
<evidence type="ECO:0000259" key="3">
    <source>
        <dbReference type="Pfam" id="PF03432"/>
    </source>
</evidence>
<dbReference type="EMBL" id="RCNT01000006">
    <property type="protein sequence ID" value="RMA41799.1"/>
    <property type="molecule type" value="Genomic_DNA"/>
</dbReference>
<gene>
    <name evidence="4" type="ORF">D9R08_13145</name>
</gene>
<keyword evidence="5" id="KW-1185">Reference proteome</keyword>
<dbReference type="RefSeq" id="WP_121898513.1">
    <property type="nucleotide sequence ID" value="NZ_RCNT01000006.1"/>
</dbReference>
<feature type="compositionally biased region" description="Basic residues" evidence="2">
    <location>
        <begin position="426"/>
        <end position="437"/>
    </location>
</feature>
<evidence type="ECO:0000256" key="1">
    <source>
        <dbReference type="SAM" id="Coils"/>
    </source>
</evidence>